<sequence length="286" mass="30701">MRLAPKAVRWGERNRAGTDSLAGLGQNQPVPIDPHAIPLSVAARPELTGGRRIGVLVSHGFTGSPASITPWGESLAAHGYAVEVPRLPGHGTTWQELNKTGWEDWYAEVVRTFDKLDAENDAVVVCGLSMGGALVLRLAADRPNRIAGVVVVNPAVGTQRKDVLLLPVLKHVVGSFPGIANDIKKPGVEEYGYTKTPLRAAASMFAGYKQLRADLPKITAPMLYLRSTVDHVVDGLSERVILSKVSSRDVTKTMLEDSYHVATLDNDAPTINAASAEFIARVTAEE</sequence>
<dbReference type="InterPro" id="IPR022742">
    <property type="entry name" value="Hydrolase_4"/>
</dbReference>
<dbReference type="InterPro" id="IPR012354">
    <property type="entry name" value="Esterase_lipase"/>
</dbReference>
<keyword evidence="3" id="KW-0378">Hydrolase</keyword>
<protein>
    <submittedName>
        <fullName evidence="3">Thermostable monoacylglycerol lipase</fullName>
        <ecNumber evidence="3">3.1.1.23</ecNumber>
    </submittedName>
</protein>
<dbReference type="PIRSF" id="PIRSF017388">
    <property type="entry name" value="Esterase_lipase"/>
    <property type="match status" value="1"/>
</dbReference>
<dbReference type="EMBL" id="CZKA01000004">
    <property type="protein sequence ID" value="CUR53970.1"/>
    <property type="molecule type" value="Genomic_DNA"/>
</dbReference>
<dbReference type="AlphaFoldDB" id="A0A2P2BW71"/>
<accession>A0A2P2BW71</accession>
<dbReference type="PANTHER" id="PTHR11614">
    <property type="entry name" value="PHOSPHOLIPASE-RELATED"/>
    <property type="match status" value="1"/>
</dbReference>
<proteinExistence type="predicted"/>
<dbReference type="EC" id="3.1.1.23" evidence="3"/>
<gene>
    <name evidence="3" type="ORF">NOCA2120003</name>
</gene>
<feature type="region of interest" description="Disordered" evidence="1">
    <location>
        <begin position="1"/>
        <end position="28"/>
    </location>
</feature>
<dbReference type="GO" id="GO:0047372">
    <property type="term" value="F:monoacylglycerol lipase activity"/>
    <property type="evidence" value="ECO:0007669"/>
    <property type="project" value="UniProtKB-EC"/>
</dbReference>
<dbReference type="InterPro" id="IPR029058">
    <property type="entry name" value="AB_hydrolase_fold"/>
</dbReference>
<organism evidence="3">
    <name type="scientific">metagenome</name>
    <dbReference type="NCBI Taxonomy" id="256318"/>
    <lineage>
        <taxon>unclassified sequences</taxon>
        <taxon>metagenomes</taxon>
    </lineage>
</organism>
<reference evidence="3" key="1">
    <citation type="submission" date="2015-08" db="EMBL/GenBank/DDBJ databases">
        <authorList>
            <person name="Babu N.S."/>
            <person name="Beckwith C.J."/>
            <person name="Beseler K.G."/>
            <person name="Brison A."/>
            <person name="Carone J.V."/>
            <person name="Caskin T.P."/>
            <person name="Diamond M."/>
            <person name="Durham M.E."/>
            <person name="Foxe J.M."/>
            <person name="Go M."/>
            <person name="Henderson B.A."/>
            <person name="Jones I.B."/>
            <person name="McGettigan J.A."/>
            <person name="Micheletti S.J."/>
            <person name="Nasrallah M.E."/>
            <person name="Ortiz D."/>
            <person name="Piller C.R."/>
            <person name="Privatt S.R."/>
            <person name="Schneider S.L."/>
            <person name="Sharp S."/>
            <person name="Smith T.C."/>
            <person name="Stanton J.D."/>
            <person name="Ullery H.E."/>
            <person name="Wilson R.J."/>
            <person name="Serrano M.G."/>
            <person name="Buck G."/>
            <person name="Lee V."/>
            <person name="Wang Y."/>
            <person name="Carvalho R."/>
            <person name="Voegtly L."/>
            <person name="Shi R."/>
            <person name="Duckworth R."/>
            <person name="Johnson A."/>
            <person name="Loviza R."/>
            <person name="Walstead R."/>
            <person name="Shah Z."/>
            <person name="Kiflezghi M."/>
            <person name="Wade K."/>
            <person name="Ball S.L."/>
            <person name="Bradley K.W."/>
            <person name="Asai D.J."/>
            <person name="Bowman C.A."/>
            <person name="Russell D.A."/>
            <person name="Pope W.H."/>
            <person name="Jacobs-Sera D."/>
            <person name="Hendrix R.W."/>
            <person name="Hatfull G.F."/>
        </authorList>
    </citation>
    <scope>NUCLEOTIDE SEQUENCE</scope>
</reference>
<evidence type="ECO:0000313" key="3">
    <source>
        <dbReference type="EMBL" id="CUR53970.1"/>
    </source>
</evidence>
<name>A0A2P2BW71_9ZZZZ</name>
<evidence type="ECO:0000259" key="2">
    <source>
        <dbReference type="Pfam" id="PF12146"/>
    </source>
</evidence>
<dbReference type="Gene3D" id="3.40.50.1820">
    <property type="entry name" value="alpha/beta hydrolase"/>
    <property type="match status" value="1"/>
</dbReference>
<evidence type="ECO:0000256" key="1">
    <source>
        <dbReference type="SAM" id="MobiDB-lite"/>
    </source>
</evidence>
<dbReference type="InterPro" id="IPR051044">
    <property type="entry name" value="MAG_DAG_Lipase"/>
</dbReference>
<feature type="domain" description="Serine aminopeptidase S33" evidence="2">
    <location>
        <begin position="55"/>
        <end position="265"/>
    </location>
</feature>
<dbReference type="Pfam" id="PF12146">
    <property type="entry name" value="Hydrolase_4"/>
    <property type="match status" value="1"/>
</dbReference>
<dbReference type="SUPFAM" id="SSF53474">
    <property type="entry name" value="alpha/beta-Hydrolases"/>
    <property type="match status" value="1"/>
</dbReference>